<comment type="caution">
    <text evidence="2">The sequence shown here is derived from an EMBL/GenBank/DDBJ whole genome shotgun (WGS) entry which is preliminary data.</text>
</comment>
<evidence type="ECO:0000313" key="3">
    <source>
        <dbReference type="Proteomes" id="UP000233491"/>
    </source>
</evidence>
<feature type="domain" description="Cyclic nucleotide-binding" evidence="1">
    <location>
        <begin position="15"/>
        <end position="116"/>
    </location>
</feature>
<dbReference type="RefSeq" id="WP_101290075.1">
    <property type="nucleotide sequence ID" value="NZ_FOUQ01000004.1"/>
</dbReference>
<dbReference type="GO" id="GO:0016301">
    <property type="term" value="F:kinase activity"/>
    <property type="evidence" value="ECO:0007669"/>
    <property type="project" value="UniProtKB-KW"/>
</dbReference>
<protein>
    <submittedName>
        <fullName evidence="2">Protein kinase</fullName>
    </submittedName>
</protein>
<sequence length="153" mass="16862">MSLESDIKLLGTVSMLSDFTEDKLRLLAFSAENRDFRDGQRLYSAGDRADCAHVVSSGEVALFPPGDTETAAEVVGRGALLGGLALIVDSERTMTAVARGRVETILIRRPLFRRMLDEFPEIAAGLHRRLSANVRDTTSRLMSVRDRLDRLGN</sequence>
<dbReference type="PROSITE" id="PS50042">
    <property type="entry name" value="CNMP_BINDING_3"/>
    <property type="match status" value="1"/>
</dbReference>
<dbReference type="SMART" id="SM00100">
    <property type="entry name" value="cNMP"/>
    <property type="match status" value="1"/>
</dbReference>
<dbReference type="Proteomes" id="UP000233491">
    <property type="component" value="Unassembled WGS sequence"/>
</dbReference>
<keyword evidence="2" id="KW-0808">Transferase</keyword>
<dbReference type="InterPro" id="IPR018490">
    <property type="entry name" value="cNMP-bd_dom_sf"/>
</dbReference>
<dbReference type="InterPro" id="IPR000595">
    <property type="entry name" value="cNMP-bd_dom"/>
</dbReference>
<dbReference type="Pfam" id="PF00027">
    <property type="entry name" value="cNMP_binding"/>
    <property type="match status" value="1"/>
</dbReference>
<evidence type="ECO:0000259" key="1">
    <source>
        <dbReference type="PROSITE" id="PS50042"/>
    </source>
</evidence>
<reference evidence="2 3" key="1">
    <citation type="submission" date="2017-12" db="EMBL/GenBank/DDBJ databases">
        <title>Anaerobic carbon monoxide metabolism by Pleomorphomonas carboxyditropha sp. nov., a new mesophilic hydrogenogenic carboxidotroph.</title>
        <authorList>
            <person name="Esquivel-Elizondo S."/>
            <person name="Krajmalnik-Brown R."/>
        </authorList>
    </citation>
    <scope>NUCLEOTIDE SEQUENCE [LARGE SCALE GENOMIC DNA]</scope>
    <source>
        <strain evidence="2 3">R5-392</strain>
    </source>
</reference>
<keyword evidence="3" id="KW-1185">Reference proteome</keyword>
<dbReference type="EMBL" id="PJNW01000011">
    <property type="protein sequence ID" value="PKR88622.1"/>
    <property type="molecule type" value="Genomic_DNA"/>
</dbReference>
<dbReference type="SUPFAM" id="SSF51206">
    <property type="entry name" value="cAMP-binding domain-like"/>
    <property type="match status" value="1"/>
</dbReference>
<organism evidence="2 3">
    <name type="scientific">Pleomorphomonas diazotrophica</name>
    <dbReference type="NCBI Taxonomy" id="1166257"/>
    <lineage>
        <taxon>Bacteria</taxon>
        <taxon>Pseudomonadati</taxon>
        <taxon>Pseudomonadota</taxon>
        <taxon>Alphaproteobacteria</taxon>
        <taxon>Hyphomicrobiales</taxon>
        <taxon>Pleomorphomonadaceae</taxon>
        <taxon>Pleomorphomonas</taxon>
    </lineage>
</organism>
<dbReference type="InterPro" id="IPR014710">
    <property type="entry name" value="RmlC-like_jellyroll"/>
</dbReference>
<dbReference type="OrthoDB" id="9807547at2"/>
<accession>A0A1I4SYB3</accession>
<dbReference type="AlphaFoldDB" id="A0A1I4SYB3"/>
<dbReference type="Gene3D" id="2.60.120.10">
    <property type="entry name" value="Jelly Rolls"/>
    <property type="match status" value="1"/>
</dbReference>
<gene>
    <name evidence="2" type="ORF">CXZ10_14625</name>
</gene>
<name>A0A1I4SYB3_9HYPH</name>
<evidence type="ECO:0000313" key="2">
    <source>
        <dbReference type="EMBL" id="PKR88622.1"/>
    </source>
</evidence>
<keyword evidence="2" id="KW-0418">Kinase</keyword>
<proteinExistence type="predicted"/>
<dbReference type="CDD" id="cd00038">
    <property type="entry name" value="CAP_ED"/>
    <property type="match status" value="1"/>
</dbReference>